<evidence type="ECO:0000313" key="3">
    <source>
        <dbReference type="Proteomes" id="UP001458415"/>
    </source>
</evidence>
<keyword evidence="1" id="KW-0472">Membrane</keyword>
<proteinExistence type="predicted"/>
<dbReference type="Proteomes" id="UP001458415">
    <property type="component" value="Unassembled WGS sequence"/>
</dbReference>
<comment type="caution">
    <text evidence="2">The sequence shown here is derived from an EMBL/GenBank/DDBJ whole genome shotgun (WGS) entry which is preliminary data.</text>
</comment>
<organism evidence="2 3">
    <name type="scientific">Streptomyces carpinensis</name>
    <dbReference type="NCBI Taxonomy" id="66369"/>
    <lineage>
        <taxon>Bacteria</taxon>
        <taxon>Bacillati</taxon>
        <taxon>Actinomycetota</taxon>
        <taxon>Actinomycetes</taxon>
        <taxon>Kitasatosporales</taxon>
        <taxon>Streptomycetaceae</taxon>
        <taxon>Streptomyces</taxon>
    </lineage>
</organism>
<keyword evidence="1" id="KW-1133">Transmembrane helix</keyword>
<gene>
    <name evidence="2" type="ORF">ABT317_48685</name>
</gene>
<feature type="transmembrane region" description="Helical" evidence="1">
    <location>
        <begin position="141"/>
        <end position="162"/>
    </location>
</feature>
<feature type="transmembrane region" description="Helical" evidence="1">
    <location>
        <begin position="21"/>
        <end position="47"/>
    </location>
</feature>
<accession>A0ABV1WK88</accession>
<evidence type="ECO:0000256" key="1">
    <source>
        <dbReference type="SAM" id="Phobius"/>
    </source>
</evidence>
<keyword evidence="1" id="KW-0812">Transmembrane</keyword>
<feature type="transmembrane region" description="Helical" evidence="1">
    <location>
        <begin position="92"/>
        <end position="116"/>
    </location>
</feature>
<sequence>MGIPAEGDVVERWDRIGRAAAYGAAAALVPYLVIKVSWVVGSLLGLLPVGQGFGLGGWLVLNTVTIGMAAAGITLGLALVRPWGMRIPGRLVGFLAWVGSGFLVSILPFVVVSALVNSGTGSSGDSGSSGGDAAMPGWEAVLLQCSFVGTGIALAIALPAYLRRRWPHALRRPERPCPRTSSGQLWPAVTGAVTSATPASST</sequence>
<evidence type="ECO:0000313" key="2">
    <source>
        <dbReference type="EMBL" id="MER6984623.1"/>
    </source>
</evidence>
<evidence type="ECO:0008006" key="4">
    <source>
        <dbReference type="Google" id="ProtNLM"/>
    </source>
</evidence>
<feature type="transmembrane region" description="Helical" evidence="1">
    <location>
        <begin position="59"/>
        <end position="80"/>
    </location>
</feature>
<name>A0ABV1WK88_9ACTN</name>
<protein>
    <recommendedName>
        <fullName evidence="4">Integral membrane protein</fullName>
    </recommendedName>
</protein>
<reference evidence="2 3" key="1">
    <citation type="submission" date="2024-06" db="EMBL/GenBank/DDBJ databases">
        <title>The Natural Products Discovery Center: Release of the First 8490 Sequenced Strains for Exploring Actinobacteria Biosynthetic Diversity.</title>
        <authorList>
            <person name="Kalkreuter E."/>
            <person name="Kautsar S.A."/>
            <person name="Yang D."/>
            <person name="Bader C.D."/>
            <person name="Teijaro C.N."/>
            <person name="Fluegel L."/>
            <person name="Davis C.M."/>
            <person name="Simpson J.R."/>
            <person name="Lauterbach L."/>
            <person name="Steele A.D."/>
            <person name="Gui C."/>
            <person name="Meng S."/>
            <person name="Li G."/>
            <person name="Viehrig K."/>
            <person name="Ye F."/>
            <person name="Su P."/>
            <person name="Kiefer A.F."/>
            <person name="Nichols A."/>
            <person name="Cepeda A.J."/>
            <person name="Yan W."/>
            <person name="Fan B."/>
            <person name="Jiang Y."/>
            <person name="Adhikari A."/>
            <person name="Zheng C.-J."/>
            <person name="Schuster L."/>
            <person name="Cowan T.M."/>
            <person name="Smanski M.J."/>
            <person name="Chevrette M.G."/>
            <person name="De Carvalho L.P.S."/>
            <person name="Shen B."/>
        </authorList>
    </citation>
    <scope>NUCLEOTIDE SEQUENCE [LARGE SCALE GENOMIC DNA]</scope>
    <source>
        <strain evidence="2 3">NPDC000634</strain>
    </source>
</reference>
<dbReference type="EMBL" id="JBEPCU010001918">
    <property type="protein sequence ID" value="MER6984623.1"/>
    <property type="molecule type" value="Genomic_DNA"/>
</dbReference>
<keyword evidence="3" id="KW-1185">Reference proteome</keyword>